<dbReference type="SUPFAM" id="SSF58100">
    <property type="entry name" value="Bacterial hemolysins"/>
    <property type="match status" value="1"/>
</dbReference>
<reference evidence="3 4" key="1">
    <citation type="journal article" name="Sci. Rep.">
        <title>Telomere-to-telomere assembled and centromere annotated genomes of the two main subspecies of the button mushroom Agaricus bisporus reveal especially polymorphic chromosome ends.</title>
        <authorList>
            <person name="Sonnenberg A.S.M."/>
            <person name="Sedaghat-Telgerd N."/>
            <person name="Lavrijssen B."/>
            <person name="Ohm R.A."/>
            <person name="Hendrickx P.M."/>
            <person name="Scholtmeijer K."/>
            <person name="Baars J.J.P."/>
            <person name="van Peer A."/>
        </authorList>
    </citation>
    <scope>NUCLEOTIDE SEQUENCE [LARGE SCALE GENOMIC DNA]</scope>
    <source>
        <strain evidence="3 4">H119_p4</strain>
    </source>
</reference>
<dbReference type="EMBL" id="JABXXO010000013">
    <property type="protein sequence ID" value="KAF7761651.1"/>
    <property type="molecule type" value="Genomic_DNA"/>
</dbReference>
<feature type="coiled-coil region" evidence="1">
    <location>
        <begin position="64"/>
        <end position="91"/>
    </location>
</feature>
<dbReference type="AlphaFoldDB" id="A0A8H7EX06"/>
<feature type="coiled-coil region" evidence="1">
    <location>
        <begin position="5"/>
        <end position="39"/>
    </location>
</feature>
<keyword evidence="2" id="KW-1133">Transmembrane helix</keyword>
<evidence type="ECO:0000256" key="2">
    <source>
        <dbReference type="SAM" id="Phobius"/>
    </source>
</evidence>
<name>A0A8H7EX06_AGABI</name>
<gene>
    <name evidence="3" type="ORF">Agabi119p4_9643</name>
</gene>
<keyword evidence="2" id="KW-0812">Transmembrane</keyword>
<proteinExistence type="predicted"/>
<protein>
    <submittedName>
        <fullName evidence="3">Uncharacterized protein</fullName>
    </submittedName>
</protein>
<dbReference type="Proteomes" id="UP000629468">
    <property type="component" value="Unassembled WGS sequence"/>
</dbReference>
<feature type="transmembrane region" description="Helical" evidence="2">
    <location>
        <begin position="35"/>
        <end position="58"/>
    </location>
</feature>
<evidence type="ECO:0000313" key="4">
    <source>
        <dbReference type="Proteomes" id="UP000629468"/>
    </source>
</evidence>
<evidence type="ECO:0000256" key="1">
    <source>
        <dbReference type="SAM" id="Coils"/>
    </source>
</evidence>
<accession>A0A8H7EX06</accession>
<keyword evidence="1" id="KW-0175">Coiled coil</keyword>
<keyword evidence="2" id="KW-0472">Membrane</keyword>
<dbReference type="Gene3D" id="1.20.1170.10">
    <property type="match status" value="1"/>
</dbReference>
<sequence length="175" mass="19542">MEEQGQNLTKEAETYEADLSRYQKEVDKFNKQIEAAAKSLSCAGIFGILAIIPLINFVKLVRQRNSAVANRDKAKNNLAEVSRKQESLAAMQADFEKFRPNIEDICLKLGIFAGIWAFVTSQSIQLNESLEGGMRVVTERKFVAKLANLRAQIKPLVEGLNAYVVQIVPRPTNAE</sequence>
<organism evidence="3 4">
    <name type="scientific">Agaricus bisporus var. burnettii</name>
    <dbReference type="NCBI Taxonomy" id="192524"/>
    <lineage>
        <taxon>Eukaryota</taxon>
        <taxon>Fungi</taxon>
        <taxon>Dikarya</taxon>
        <taxon>Basidiomycota</taxon>
        <taxon>Agaricomycotina</taxon>
        <taxon>Agaricomycetes</taxon>
        <taxon>Agaricomycetidae</taxon>
        <taxon>Agaricales</taxon>
        <taxon>Agaricineae</taxon>
        <taxon>Agaricaceae</taxon>
        <taxon>Agaricus</taxon>
    </lineage>
</organism>
<comment type="caution">
    <text evidence="3">The sequence shown here is derived from an EMBL/GenBank/DDBJ whole genome shotgun (WGS) entry which is preliminary data.</text>
</comment>
<evidence type="ECO:0000313" key="3">
    <source>
        <dbReference type="EMBL" id="KAF7761651.1"/>
    </source>
</evidence>